<feature type="compositionally biased region" description="Polar residues" evidence="1">
    <location>
        <begin position="213"/>
        <end position="222"/>
    </location>
</feature>
<feature type="compositionally biased region" description="Basic and acidic residues" evidence="1">
    <location>
        <begin position="70"/>
        <end position="81"/>
    </location>
</feature>
<keyword evidence="3" id="KW-1185">Reference proteome</keyword>
<sequence length="237" mass="24432">MSSFKILEVSGSDGDGPIRRRHISVFNHLCMLPSSLHLTSQPGGSKPGRQSQTGISRYVETGTRSNLRLSAEKDGNSDQHDGAAGSTAIASAPPVKSRRSLVRVRGDNGGSRCAGGIAGGIGIDGDSAGSHDCARVIARAGNRRGHVHGSWHAGCHGLSNREGRGQLRDAVRQQCAGVRSRGRCSCAINGFGGGNGSIRCALAAGSRVKSLVKSGSNKSSGARTDGDEGHAEIRARS</sequence>
<feature type="region of interest" description="Disordered" evidence="1">
    <location>
        <begin position="212"/>
        <end position="237"/>
    </location>
</feature>
<proteinExistence type="predicted"/>
<feature type="compositionally biased region" description="Polar residues" evidence="1">
    <location>
        <begin position="37"/>
        <end position="55"/>
    </location>
</feature>
<comment type="caution">
    <text evidence="2">The sequence shown here is derived from an EMBL/GenBank/DDBJ whole genome shotgun (WGS) entry which is preliminary data.</text>
</comment>
<feature type="region of interest" description="Disordered" evidence="1">
    <location>
        <begin position="37"/>
        <end position="99"/>
    </location>
</feature>
<gene>
    <name evidence="2" type="ORF">PG996_002369</name>
</gene>
<protein>
    <submittedName>
        <fullName evidence="2">Uncharacterized protein</fullName>
    </submittedName>
</protein>
<evidence type="ECO:0000313" key="2">
    <source>
        <dbReference type="EMBL" id="KAK8083588.1"/>
    </source>
</evidence>
<reference evidence="2 3" key="1">
    <citation type="submission" date="2023-01" db="EMBL/GenBank/DDBJ databases">
        <title>Analysis of 21 Apiospora genomes using comparative genomics revels a genus with tremendous synthesis potential of carbohydrate active enzymes and secondary metabolites.</title>
        <authorList>
            <person name="Sorensen T."/>
        </authorList>
    </citation>
    <scope>NUCLEOTIDE SEQUENCE [LARGE SCALE GENOMIC DNA]</scope>
    <source>
        <strain evidence="2 3">CBS 83171</strain>
    </source>
</reference>
<feature type="compositionally biased region" description="Basic and acidic residues" evidence="1">
    <location>
        <begin position="224"/>
        <end position="237"/>
    </location>
</feature>
<name>A0ABR1WJH5_9PEZI</name>
<organism evidence="2 3">
    <name type="scientific">Apiospora saccharicola</name>
    <dbReference type="NCBI Taxonomy" id="335842"/>
    <lineage>
        <taxon>Eukaryota</taxon>
        <taxon>Fungi</taxon>
        <taxon>Dikarya</taxon>
        <taxon>Ascomycota</taxon>
        <taxon>Pezizomycotina</taxon>
        <taxon>Sordariomycetes</taxon>
        <taxon>Xylariomycetidae</taxon>
        <taxon>Amphisphaeriales</taxon>
        <taxon>Apiosporaceae</taxon>
        <taxon>Apiospora</taxon>
    </lineage>
</organism>
<dbReference type="EMBL" id="JAQQWM010000001">
    <property type="protein sequence ID" value="KAK8083588.1"/>
    <property type="molecule type" value="Genomic_DNA"/>
</dbReference>
<dbReference type="Proteomes" id="UP001446871">
    <property type="component" value="Unassembled WGS sequence"/>
</dbReference>
<accession>A0ABR1WJH5</accession>
<evidence type="ECO:0000256" key="1">
    <source>
        <dbReference type="SAM" id="MobiDB-lite"/>
    </source>
</evidence>
<evidence type="ECO:0000313" key="3">
    <source>
        <dbReference type="Proteomes" id="UP001446871"/>
    </source>
</evidence>